<evidence type="ECO:0000256" key="3">
    <source>
        <dbReference type="ARBA" id="ARBA00022679"/>
    </source>
</evidence>
<dbReference type="GO" id="GO:0071555">
    <property type="term" value="P:cell wall organization"/>
    <property type="evidence" value="ECO:0007669"/>
    <property type="project" value="TreeGrafter"/>
</dbReference>
<feature type="binding site" evidence="7">
    <location>
        <position position="170"/>
    </location>
    <ligand>
        <name>Mg(2+)</name>
        <dbReference type="ChEBI" id="CHEBI:18420"/>
    </ligand>
</feature>
<dbReference type="EMBL" id="CP002049">
    <property type="protein sequence ID" value="ADI13819.1"/>
    <property type="molecule type" value="Genomic_DNA"/>
</dbReference>
<dbReference type="GO" id="GO:0044038">
    <property type="term" value="P:cell wall macromolecule biosynthetic process"/>
    <property type="evidence" value="ECO:0007669"/>
    <property type="project" value="TreeGrafter"/>
</dbReference>
<evidence type="ECO:0000256" key="1">
    <source>
        <dbReference type="ARBA" id="ARBA00004651"/>
    </source>
</evidence>
<keyword evidence="2" id="KW-1003">Cell membrane</keyword>
<dbReference type="GO" id="GO:0009103">
    <property type="term" value="P:lipopolysaccharide biosynthetic process"/>
    <property type="evidence" value="ECO:0007669"/>
    <property type="project" value="TreeGrafter"/>
</dbReference>
<feature type="transmembrane region" description="Helical" evidence="8">
    <location>
        <begin position="87"/>
        <end position="103"/>
    </location>
</feature>
<dbReference type="STRING" id="649638.Trad_0683"/>
<dbReference type="OrthoDB" id="9783652at2"/>
<dbReference type="InterPro" id="IPR000715">
    <property type="entry name" value="Glycosyl_transferase_4"/>
</dbReference>
<feature type="transmembrane region" description="Helical" evidence="8">
    <location>
        <begin position="148"/>
        <end position="172"/>
    </location>
</feature>
<dbReference type="CDD" id="cd06853">
    <property type="entry name" value="GT_WecA_like"/>
    <property type="match status" value="1"/>
</dbReference>
<keyword evidence="7" id="KW-0479">Metal-binding</keyword>
<accession>D7CTG2</accession>
<keyword evidence="4 8" id="KW-0812">Transmembrane</keyword>
<dbReference type="RefSeq" id="WP_013177191.1">
    <property type="nucleotide sequence ID" value="NC_014221.1"/>
</dbReference>
<evidence type="ECO:0000256" key="5">
    <source>
        <dbReference type="ARBA" id="ARBA00022989"/>
    </source>
</evidence>
<evidence type="ECO:0000256" key="7">
    <source>
        <dbReference type="PIRSR" id="PIRSR600715-1"/>
    </source>
</evidence>
<feature type="binding site" evidence="7">
    <location>
        <position position="231"/>
    </location>
    <ligand>
        <name>Mg(2+)</name>
        <dbReference type="ChEBI" id="CHEBI:18420"/>
    </ligand>
</feature>
<dbReference type="KEGG" id="tra:Trad_0683"/>
<keyword evidence="10" id="KW-1185">Reference proteome</keyword>
<dbReference type="PROSITE" id="PS01348">
    <property type="entry name" value="MRAY_2"/>
    <property type="match status" value="1"/>
</dbReference>
<dbReference type="GO" id="GO:0046872">
    <property type="term" value="F:metal ion binding"/>
    <property type="evidence" value="ECO:0007669"/>
    <property type="project" value="UniProtKB-KW"/>
</dbReference>
<evidence type="ECO:0000313" key="10">
    <source>
        <dbReference type="Proteomes" id="UP000000379"/>
    </source>
</evidence>
<dbReference type="HOGENOM" id="CLU_023982_2_3_0"/>
<dbReference type="Pfam" id="PF00953">
    <property type="entry name" value="Glycos_transf_4"/>
    <property type="match status" value="1"/>
</dbReference>
<evidence type="ECO:0000313" key="9">
    <source>
        <dbReference type="EMBL" id="ADI13819.1"/>
    </source>
</evidence>
<keyword evidence="7" id="KW-0460">Magnesium</keyword>
<evidence type="ECO:0000256" key="2">
    <source>
        <dbReference type="ARBA" id="ARBA00022475"/>
    </source>
</evidence>
<name>D7CTG2_TRURR</name>
<feature type="transmembrane region" description="Helical" evidence="8">
    <location>
        <begin position="307"/>
        <end position="327"/>
    </location>
</feature>
<dbReference type="GO" id="GO:0005886">
    <property type="term" value="C:plasma membrane"/>
    <property type="evidence" value="ECO:0007669"/>
    <property type="project" value="UniProtKB-SubCell"/>
</dbReference>
<feature type="transmembrane region" description="Helical" evidence="8">
    <location>
        <begin position="333"/>
        <end position="353"/>
    </location>
</feature>
<dbReference type="InterPro" id="IPR018480">
    <property type="entry name" value="PNAcMuramoyl-5peptid_Trfase_CS"/>
</dbReference>
<organism evidence="9 10">
    <name type="scientific">Truepera radiovictrix (strain DSM 17093 / CIP 108686 / LMG 22925 / RQ-24)</name>
    <dbReference type="NCBI Taxonomy" id="649638"/>
    <lineage>
        <taxon>Bacteria</taxon>
        <taxon>Thermotogati</taxon>
        <taxon>Deinococcota</taxon>
        <taxon>Deinococci</taxon>
        <taxon>Trueperales</taxon>
        <taxon>Trueperaceae</taxon>
        <taxon>Truepera</taxon>
    </lineage>
</organism>
<evidence type="ECO:0000256" key="8">
    <source>
        <dbReference type="SAM" id="Phobius"/>
    </source>
</evidence>
<feature type="transmembrane region" description="Helical" evidence="8">
    <location>
        <begin position="178"/>
        <end position="195"/>
    </location>
</feature>
<dbReference type="GO" id="GO:0016780">
    <property type="term" value="F:phosphotransferase activity, for other substituted phosphate groups"/>
    <property type="evidence" value="ECO:0007669"/>
    <property type="project" value="InterPro"/>
</dbReference>
<reference evidence="9 10" key="2">
    <citation type="journal article" date="2011" name="Stand. Genomic Sci.">
        <title>Complete genome sequence of Truepera radiovictrix type strain (RQ-24).</title>
        <authorList>
            <person name="Ivanova N."/>
            <person name="Rohde C."/>
            <person name="Munk C."/>
            <person name="Nolan M."/>
            <person name="Lucas S."/>
            <person name="Del Rio T.G."/>
            <person name="Tice H."/>
            <person name="Deshpande S."/>
            <person name="Cheng J.F."/>
            <person name="Tapia R."/>
            <person name="Han C."/>
            <person name="Goodwin L."/>
            <person name="Pitluck S."/>
            <person name="Liolios K."/>
            <person name="Mavromatis K."/>
            <person name="Mikhailova N."/>
            <person name="Pati A."/>
            <person name="Chen A."/>
            <person name="Palaniappan K."/>
            <person name="Land M."/>
            <person name="Hauser L."/>
            <person name="Chang Y.J."/>
            <person name="Jeffries C.D."/>
            <person name="Brambilla E."/>
            <person name="Rohde M."/>
            <person name="Goker M."/>
            <person name="Tindall B.J."/>
            <person name="Woyke T."/>
            <person name="Bristow J."/>
            <person name="Eisen J.A."/>
            <person name="Markowitz V."/>
            <person name="Hugenholtz P."/>
            <person name="Kyrpides N.C."/>
            <person name="Klenk H.P."/>
            <person name="Lapidus A."/>
        </authorList>
    </citation>
    <scope>NUCLEOTIDE SEQUENCE [LARGE SCALE GENOMIC DNA]</scope>
    <source>
        <strain evidence="10">DSM 17093 / CIP 108686 / LMG 22925 / RQ-24</strain>
    </source>
</reference>
<dbReference type="AlphaFoldDB" id="D7CTG2"/>
<dbReference type="PANTHER" id="PTHR22926:SF3">
    <property type="entry name" value="UNDECAPRENYL-PHOSPHATE ALPHA-N-ACETYLGLUCOSAMINYL 1-PHOSPHATE TRANSFERASE"/>
    <property type="match status" value="1"/>
</dbReference>
<keyword evidence="5 8" id="KW-1133">Transmembrane helix</keyword>
<feature type="transmembrane region" description="Helical" evidence="8">
    <location>
        <begin position="115"/>
        <end position="136"/>
    </location>
</feature>
<feature type="transmembrane region" description="Helical" evidence="8">
    <location>
        <begin position="239"/>
        <end position="272"/>
    </location>
</feature>
<sequence length="369" mass="38434">MRATLLLYLPAVLLTFLLALLCVAALSPLVARAARRVGAVQQGGGRRVHEGAVPNIGGLAIFTGFMLALIVGGALQPELIGALRLELLAIILGAALMTLLGLFDDLWELSPVLRLAGQFVAAGILVANGVTIDFITNYFDPTASPYHYLGVPLSVGVTLLWVVGFTNAFNFIDGLDGLSSGIAAISSLALLAVAVQLPDRGAAVLLLAALAGAALGFLRHNYNPAKLIMGDSGAYLLGFVLAAASVLGALKVTAAVTVAAPVLILGLPVLNLTQVTLRRLSRGVNPATARNDHLHDLIRLRSGSKRLTVLILWGAALVLATGGLTLSQTPPQLIYLTIAVTVLLIASACWLRLRELGRAEPAREPSAQP</sequence>
<protein>
    <submittedName>
        <fullName evidence="9">Glycosyl transferase, family 4, conserved region</fullName>
    </submittedName>
</protein>
<evidence type="ECO:0000256" key="4">
    <source>
        <dbReference type="ARBA" id="ARBA00022692"/>
    </source>
</evidence>
<gene>
    <name evidence="9" type="ordered locus">Trad_0683</name>
</gene>
<feature type="transmembrane region" description="Helical" evidence="8">
    <location>
        <begin position="56"/>
        <end position="75"/>
    </location>
</feature>
<feature type="transmembrane region" description="Helical" evidence="8">
    <location>
        <begin position="202"/>
        <end position="219"/>
    </location>
</feature>
<keyword evidence="3 9" id="KW-0808">Transferase</keyword>
<comment type="cofactor">
    <cofactor evidence="7">
        <name>Mg(2+)</name>
        <dbReference type="ChEBI" id="CHEBI:18420"/>
    </cofactor>
</comment>
<reference evidence="10" key="1">
    <citation type="submission" date="2010-05" db="EMBL/GenBank/DDBJ databases">
        <title>The complete genome of Truepera radiovictris DSM 17093.</title>
        <authorList>
            <consortium name="US DOE Joint Genome Institute (JGI-PGF)"/>
            <person name="Lucas S."/>
            <person name="Copeland A."/>
            <person name="Lapidus A."/>
            <person name="Glavina del Rio T."/>
            <person name="Dalin E."/>
            <person name="Tice H."/>
            <person name="Bruce D."/>
            <person name="Goodwin L."/>
            <person name="Pitluck S."/>
            <person name="Kyrpides N."/>
            <person name="Mavromatis K."/>
            <person name="Ovchinnikova G."/>
            <person name="Munk A.C."/>
            <person name="Detter J.C."/>
            <person name="Han C."/>
            <person name="Tapia R."/>
            <person name="Land M."/>
            <person name="Hauser L."/>
            <person name="Markowitz V."/>
            <person name="Cheng J.-F."/>
            <person name="Hugenholtz P."/>
            <person name="Woyke T."/>
            <person name="Wu D."/>
            <person name="Tindall B."/>
            <person name="Pomrenke H.G."/>
            <person name="Brambilla E."/>
            <person name="Klenk H.-P."/>
            <person name="Eisen J.A."/>
        </authorList>
    </citation>
    <scope>NUCLEOTIDE SEQUENCE [LARGE SCALE GENOMIC DNA]</scope>
    <source>
        <strain evidence="10">DSM 17093 / CIP 108686 / LMG 22925 / RQ-24</strain>
    </source>
</reference>
<dbReference type="Proteomes" id="UP000000379">
    <property type="component" value="Chromosome"/>
</dbReference>
<proteinExistence type="predicted"/>
<keyword evidence="6 8" id="KW-0472">Membrane</keyword>
<dbReference type="PANTHER" id="PTHR22926">
    <property type="entry name" value="PHOSPHO-N-ACETYLMURAMOYL-PENTAPEPTIDE-TRANSFERASE"/>
    <property type="match status" value="1"/>
</dbReference>
<comment type="subcellular location">
    <subcellularLocation>
        <location evidence="1">Cell membrane</location>
        <topology evidence="1">Multi-pass membrane protein</topology>
    </subcellularLocation>
</comment>
<evidence type="ECO:0000256" key="6">
    <source>
        <dbReference type="ARBA" id="ARBA00023136"/>
    </source>
</evidence>
<dbReference type="eggNOG" id="COG0472">
    <property type="taxonomic scope" value="Bacteria"/>
</dbReference>